<comment type="caution">
    <text evidence="2">The sequence shown here is derived from an EMBL/GenBank/DDBJ whole genome shotgun (WGS) entry which is preliminary data.</text>
</comment>
<reference evidence="2 3" key="1">
    <citation type="journal article" date="2017" name="Mol. Ecol.">
        <title>Comparative and population genomic landscape of Phellinus noxius: A hypervariable fungus causing root rot in trees.</title>
        <authorList>
            <person name="Chung C.L."/>
            <person name="Lee T.J."/>
            <person name="Akiba M."/>
            <person name="Lee H.H."/>
            <person name="Kuo T.H."/>
            <person name="Liu D."/>
            <person name="Ke H.M."/>
            <person name="Yokoi T."/>
            <person name="Roa M.B."/>
            <person name="Lu M.J."/>
            <person name="Chang Y.Y."/>
            <person name="Ann P.J."/>
            <person name="Tsai J.N."/>
            <person name="Chen C.Y."/>
            <person name="Tzean S.S."/>
            <person name="Ota Y."/>
            <person name="Hattori T."/>
            <person name="Sahashi N."/>
            <person name="Liou R.F."/>
            <person name="Kikuchi T."/>
            <person name="Tsai I.J."/>
        </authorList>
    </citation>
    <scope>NUCLEOTIDE SEQUENCE [LARGE SCALE GENOMIC DNA]</scope>
    <source>
        <strain evidence="2 3">FFPRI411160</strain>
    </source>
</reference>
<dbReference type="AlphaFoldDB" id="A0A286UTV5"/>
<dbReference type="EMBL" id="NBII01000001">
    <property type="protein sequence ID" value="PAV23007.1"/>
    <property type="molecule type" value="Genomic_DNA"/>
</dbReference>
<sequence length="96" mass="10780">MTNSTSVFTGTLLMSMATDDGTNFSELKVRVDEWVGAEPPVVDGDEWDDHQQSQSDNLMRNGGWWGKSQALQRQAIYTYRAELHHKTHILVEAGKG</sequence>
<dbReference type="Proteomes" id="UP000217199">
    <property type="component" value="Unassembled WGS sequence"/>
</dbReference>
<feature type="region of interest" description="Disordered" evidence="1">
    <location>
        <begin position="39"/>
        <end position="61"/>
    </location>
</feature>
<protein>
    <submittedName>
        <fullName evidence="2">Uncharacterized protein</fullName>
    </submittedName>
</protein>
<proteinExistence type="predicted"/>
<evidence type="ECO:0000313" key="2">
    <source>
        <dbReference type="EMBL" id="PAV23007.1"/>
    </source>
</evidence>
<accession>A0A286UTV5</accession>
<gene>
    <name evidence="2" type="ORF">PNOK_0007400</name>
</gene>
<keyword evidence="3" id="KW-1185">Reference proteome</keyword>
<evidence type="ECO:0000313" key="3">
    <source>
        <dbReference type="Proteomes" id="UP000217199"/>
    </source>
</evidence>
<organism evidence="2 3">
    <name type="scientific">Pyrrhoderma noxium</name>
    <dbReference type="NCBI Taxonomy" id="2282107"/>
    <lineage>
        <taxon>Eukaryota</taxon>
        <taxon>Fungi</taxon>
        <taxon>Dikarya</taxon>
        <taxon>Basidiomycota</taxon>
        <taxon>Agaricomycotina</taxon>
        <taxon>Agaricomycetes</taxon>
        <taxon>Hymenochaetales</taxon>
        <taxon>Hymenochaetaceae</taxon>
        <taxon>Pyrrhoderma</taxon>
    </lineage>
</organism>
<name>A0A286UTV5_9AGAM</name>
<dbReference type="InParanoid" id="A0A286UTV5"/>
<evidence type="ECO:0000256" key="1">
    <source>
        <dbReference type="SAM" id="MobiDB-lite"/>
    </source>
</evidence>